<sequence length="126" mass="14247">MAPFKPVTFCTARGYEFHVSCLHHVAKALEMAWPDKTCALYRRAACLTERARQGWCTPRVAYDAFLAAARAQGRIVEPRKLHDRVAQELAAIEPENFIFHPSVHPGRLRTRRVPGSVAGTLRRSHI</sequence>
<dbReference type="RefSeq" id="WP_239369778.1">
    <property type="nucleotide sequence ID" value="NZ_JAKREW010000037.1"/>
</dbReference>
<protein>
    <submittedName>
        <fullName evidence="1">DUF982 domain-containing protein</fullName>
    </submittedName>
</protein>
<dbReference type="EMBL" id="JAKREW010000037">
    <property type="protein sequence ID" value="MCG7508264.1"/>
    <property type="molecule type" value="Genomic_DNA"/>
</dbReference>
<dbReference type="Pfam" id="PF06169">
    <property type="entry name" value="DUF982"/>
    <property type="match status" value="1"/>
</dbReference>
<dbReference type="Gene3D" id="6.10.250.730">
    <property type="match status" value="1"/>
</dbReference>
<gene>
    <name evidence="1" type="ORF">L4923_24800</name>
</gene>
<dbReference type="Proteomes" id="UP001201701">
    <property type="component" value="Unassembled WGS sequence"/>
</dbReference>
<evidence type="ECO:0000313" key="2">
    <source>
        <dbReference type="Proteomes" id="UP001201701"/>
    </source>
</evidence>
<keyword evidence="2" id="KW-1185">Reference proteome</keyword>
<reference evidence="1 2" key="1">
    <citation type="submission" date="2022-02" db="EMBL/GenBank/DDBJ databases">
        <title>Draft genome sequence of Mezorhizobium retamae strain IRAMC:0171 isolated from Retama raetam nodules.</title>
        <authorList>
            <person name="Bengaied R."/>
            <person name="Sbissi I."/>
            <person name="Huber K."/>
            <person name="Ghodbane F."/>
            <person name="Nouioui I."/>
            <person name="Tarhouni M."/>
            <person name="Gtari M."/>
        </authorList>
    </citation>
    <scope>NUCLEOTIDE SEQUENCE [LARGE SCALE GENOMIC DNA]</scope>
    <source>
        <strain evidence="1 2">IRAMC:0171</strain>
    </source>
</reference>
<proteinExistence type="predicted"/>
<comment type="caution">
    <text evidence="1">The sequence shown here is derived from an EMBL/GenBank/DDBJ whole genome shotgun (WGS) entry which is preliminary data.</text>
</comment>
<evidence type="ECO:0000313" key="1">
    <source>
        <dbReference type="EMBL" id="MCG7508264.1"/>
    </source>
</evidence>
<name>A0ABS9QLE1_9HYPH</name>
<organism evidence="1 2">
    <name type="scientific">Mesorhizobium retamae</name>
    <dbReference type="NCBI Taxonomy" id="2912854"/>
    <lineage>
        <taxon>Bacteria</taxon>
        <taxon>Pseudomonadati</taxon>
        <taxon>Pseudomonadota</taxon>
        <taxon>Alphaproteobacteria</taxon>
        <taxon>Hyphomicrobiales</taxon>
        <taxon>Phyllobacteriaceae</taxon>
        <taxon>Mesorhizobium</taxon>
    </lineage>
</organism>
<accession>A0ABS9QLE1</accession>
<dbReference type="InterPro" id="IPR010385">
    <property type="entry name" value="DUF982"/>
</dbReference>